<protein>
    <recommendedName>
        <fullName evidence="4">GLPGLI family protein</fullName>
    </recommendedName>
</protein>
<dbReference type="RefSeq" id="WP_344923873.1">
    <property type="nucleotide sequence ID" value="NZ_BAABCW010000001.1"/>
</dbReference>
<name>A0ABP7X7T5_9FLAO</name>
<feature type="signal peptide" evidence="1">
    <location>
        <begin position="1"/>
        <end position="21"/>
    </location>
</feature>
<dbReference type="Proteomes" id="UP001500459">
    <property type="component" value="Unassembled WGS sequence"/>
</dbReference>
<keyword evidence="3" id="KW-1185">Reference proteome</keyword>
<keyword evidence="1" id="KW-0732">Signal</keyword>
<comment type="caution">
    <text evidence="2">The sequence shown here is derived from an EMBL/GenBank/DDBJ whole genome shotgun (WGS) entry which is preliminary data.</text>
</comment>
<feature type="chain" id="PRO_5045436548" description="GLPGLI family protein" evidence="1">
    <location>
        <begin position="22"/>
        <end position="154"/>
    </location>
</feature>
<evidence type="ECO:0000256" key="1">
    <source>
        <dbReference type="SAM" id="SignalP"/>
    </source>
</evidence>
<evidence type="ECO:0000313" key="2">
    <source>
        <dbReference type="EMBL" id="GAA4106841.1"/>
    </source>
</evidence>
<accession>A0ABP7X7T5</accession>
<proteinExistence type="predicted"/>
<reference evidence="3" key="1">
    <citation type="journal article" date="2019" name="Int. J. Syst. Evol. Microbiol.">
        <title>The Global Catalogue of Microorganisms (GCM) 10K type strain sequencing project: providing services to taxonomists for standard genome sequencing and annotation.</title>
        <authorList>
            <consortium name="The Broad Institute Genomics Platform"/>
            <consortium name="The Broad Institute Genome Sequencing Center for Infectious Disease"/>
            <person name="Wu L."/>
            <person name="Ma J."/>
        </authorList>
    </citation>
    <scope>NUCLEOTIDE SEQUENCE [LARGE SCALE GENOMIC DNA]</scope>
    <source>
        <strain evidence="3">JCM 17106</strain>
    </source>
</reference>
<dbReference type="EMBL" id="BAABCW010000001">
    <property type="protein sequence ID" value="GAA4106841.1"/>
    <property type="molecule type" value="Genomic_DNA"/>
</dbReference>
<evidence type="ECO:0000313" key="3">
    <source>
        <dbReference type="Proteomes" id="UP001500459"/>
    </source>
</evidence>
<organism evidence="2 3">
    <name type="scientific">Aquimarina addita</name>
    <dbReference type="NCBI Taxonomy" id="870485"/>
    <lineage>
        <taxon>Bacteria</taxon>
        <taxon>Pseudomonadati</taxon>
        <taxon>Bacteroidota</taxon>
        <taxon>Flavobacteriia</taxon>
        <taxon>Flavobacteriales</taxon>
        <taxon>Flavobacteriaceae</taxon>
        <taxon>Aquimarina</taxon>
    </lineage>
</organism>
<gene>
    <name evidence="2" type="ORF">GCM10022393_01530</name>
</gene>
<evidence type="ECO:0008006" key="4">
    <source>
        <dbReference type="Google" id="ProtNLM"/>
    </source>
</evidence>
<sequence length="154" mass="17857">MKTIKIITTILLIFSMSNSIAQEKQVESTTTVHTFNFEKDGKTIPYRIKVHKKVASKVKLAKEDADKLNQARKATSDQVTKLIYVDNDEYDDYDKYIVLKYMKDPTDSFELKPTKRGFSVLVDNKNLEYIFGEGIYFVNNEDADFFIVEEFDAI</sequence>